<dbReference type="GO" id="GO:0008168">
    <property type="term" value="F:methyltransferase activity"/>
    <property type="evidence" value="ECO:0007669"/>
    <property type="project" value="UniProtKB-KW"/>
</dbReference>
<evidence type="ECO:0000256" key="3">
    <source>
        <dbReference type="ARBA" id="ARBA00022989"/>
    </source>
</evidence>
<dbReference type="Gene3D" id="1.20.120.1630">
    <property type="match status" value="1"/>
</dbReference>
<protein>
    <submittedName>
        <fullName evidence="5">Protein-S-isoprenylcysteine O-methyltransferase Ste14</fullName>
    </submittedName>
</protein>
<dbReference type="GO" id="GO:0032259">
    <property type="term" value="P:methylation"/>
    <property type="evidence" value="ECO:0007669"/>
    <property type="project" value="UniProtKB-KW"/>
</dbReference>
<proteinExistence type="predicted"/>
<dbReference type="Proteomes" id="UP000199467">
    <property type="component" value="Unassembled WGS sequence"/>
</dbReference>
<organism evidence="5 6">
    <name type="scientific">Ectopseudomonas chengduensis</name>
    <dbReference type="NCBI Taxonomy" id="489632"/>
    <lineage>
        <taxon>Bacteria</taxon>
        <taxon>Pseudomonadati</taxon>
        <taxon>Pseudomonadota</taxon>
        <taxon>Gammaproteobacteria</taxon>
        <taxon>Pseudomonadales</taxon>
        <taxon>Pseudomonadaceae</taxon>
        <taxon>Ectopseudomonas</taxon>
    </lineage>
</organism>
<evidence type="ECO:0000313" key="6">
    <source>
        <dbReference type="Proteomes" id="UP000199467"/>
    </source>
</evidence>
<dbReference type="RefSeq" id="WP_017678566.1">
    <property type="nucleotide sequence ID" value="NZ_FMZQ01000001.1"/>
</dbReference>
<dbReference type="InterPro" id="IPR007318">
    <property type="entry name" value="Phopholipid_MeTrfase"/>
</dbReference>
<evidence type="ECO:0000256" key="2">
    <source>
        <dbReference type="ARBA" id="ARBA00022692"/>
    </source>
</evidence>
<dbReference type="GO" id="GO:0012505">
    <property type="term" value="C:endomembrane system"/>
    <property type="evidence" value="ECO:0007669"/>
    <property type="project" value="UniProtKB-SubCell"/>
</dbReference>
<keyword evidence="4" id="KW-0472">Membrane</keyword>
<dbReference type="AlphaFoldDB" id="A0A1G6JM32"/>
<comment type="subcellular location">
    <subcellularLocation>
        <location evidence="1">Endomembrane system</location>
        <topology evidence="1">Multi-pass membrane protein</topology>
    </subcellularLocation>
</comment>
<keyword evidence="6" id="KW-1185">Reference proteome</keyword>
<evidence type="ECO:0000313" key="5">
    <source>
        <dbReference type="EMBL" id="SDC19747.1"/>
    </source>
</evidence>
<dbReference type="Pfam" id="PF04191">
    <property type="entry name" value="PEMT"/>
    <property type="match status" value="1"/>
</dbReference>
<reference evidence="6" key="1">
    <citation type="submission" date="2016-10" db="EMBL/GenBank/DDBJ databases">
        <authorList>
            <person name="Varghese N."/>
            <person name="Submissions S."/>
        </authorList>
    </citation>
    <scope>NUCLEOTIDE SEQUENCE [LARGE SCALE GENOMIC DNA]</scope>
    <source>
        <strain evidence="6">DSM 26382</strain>
    </source>
</reference>
<accession>A0A1G6JM32</accession>
<keyword evidence="5" id="KW-0808">Transferase</keyword>
<name>A0A1G6JM32_9GAMM</name>
<evidence type="ECO:0000256" key="4">
    <source>
        <dbReference type="ARBA" id="ARBA00023136"/>
    </source>
</evidence>
<evidence type="ECO:0000256" key="1">
    <source>
        <dbReference type="ARBA" id="ARBA00004127"/>
    </source>
</evidence>
<gene>
    <name evidence="5" type="ORF">SAMN05216576_101772</name>
</gene>
<keyword evidence="3" id="KW-1133">Transmembrane helix</keyword>
<dbReference type="EMBL" id="FMZQ01000001">
    <property type="protein sequence ID" value="SDC19747.1"/>
    <property type="molecule type" value="Genomic_DNA"/>
</dbReference>
<keyword evidence="5" id="KW-0489">Methyltransferase</keyword>
<sequence length="184" mass="21343">MTIWQLVAFVALSALLVGISWRTLGNPRSHGFYRFLAWEVMALMLVLNAPFWFGDRGELHQRISWVLLSLSLAVLFAGVYQMRRFGQAGEQRQDDELFAFERTSQLVTGGIFRYIRHPMYCSLLLLAWGIAFKRIDMLIVLLAVLSSVLLWCAARCEERECLAYFGEAYREYMGRSWMFLPLVL</sequence>
<keyword evidence="2" id="KW-0812">Transmembrane</keyword>